<reference evidence="4 5" key="1">
    <citation type="journal article" date="2024" name="Front Chem Biol">
        <title>Unveiling the potential of Daldinia eschscholtzii MFLUCC 19-0629 through bioactivity and bioinformatics studies for enhanced sustainable agriculture production.</title>
        <authorList>
            <person name="Brooks S."/>
            <person name="Weaver J.A."/>
            <person name="Klomchit A."/>
            <person name="Alharthi S.A."/>
            <person name="Onlamun T."/>
            <person name="Nurani R."/>
            <person name="Vong T.K."/>
            <person name="Alberti F."/>
            <person name="Greco C."/>
        </authorList>
    </citation>
    <scope>NUCLEOTIDE SEQUENCE [LARGE SCALE GENOMIC DNA]</scope>
    <source>
        <strain evidence="4">MFLUCC 19-0629</strain>
    </source>
</reference>
<dbReference type="Proteomes" id="UP001369815">
    <property type="component" value="Unassembled WGS sequence"/>
</dbReference>
<gene>
    <name evidence="4" type="ORF">Daesc_006673</name>
</gene>
<evidence type="ECO:0000256" key="2">
    <source>
        <dbReference type="SAM" id="Phobius"/>
    </source>
</evidence>
<feature type="chain" id="PRO_5043836717" description="Transmembrane protein" evidence="3">
    <location>
        <begin position="20"/>
        <end position="243"/>
    </location>
</feature>
<dbReference type="EMBL" id="JBANMG010000006">
    <property type="protein sequence ID" value="KAK6952141.1"/>
    <property type="molecule type" value="Genomic_DNA"/>
</dbReference>
<comment type="caution">
    <text evidence="4">The sequence shown here is derived from an EMBL/GenBank/DDBJ whole genome shotgun (WGS) entry which is preliminary data.</text>
</comment>
<sequence length="243" mass="27039">MKGSTPALFACVFAAWASAAPITTLGKNPSQSDVASTHAQQTAQQTDFLSRTVLFLSSLAPSRVSIEKHSNIVVAENGQRIQLPENLAGAKSWETPHVLAFLTSFTRPKKQSPFPESSIIREETRGNMMEAEPEETIVELETKAERESWTYLPYVSQDKVLRFRCVRKAADTMMLALPAVATVMILVAVLLRALRHRVHALRTFKQGEIRLDDKEMAFPDSPSRHNHMPITCTPAHSDDEVKS</sequence>
<dbReference type="AlphaFoldDB" id="A0AAX6MIY2"/>
<proteinExistence type="predicted"/>
<protein>
    <recommendedName>
        <fullName evidence="6">Transmembrane protein</fullName>
    </recommendedName>
</protein>
<name>A0AAX6MIY2_9PEZI</name>
<evidence type="ECO:0000256" key="1">
    <source>
        <dbReference type="SAM" id="MobiDB-lite"/>
    </source>
</evidence>
<feature type="region of interest" description="Disordered" evidence="1">
    <location>
        <begin position="218"/>
        <end position="243"/>
    </location>
</feature>
<feature type="transmembrane region" description="Helical" evidence="2">
    <location>
        <begin position="173"/>
        <end position="194"/>
    </location>
</feature>
<keyword evidence="5" id="KW-1185">Reference proteome</keyword>
<evidence type="ECO:0000313" key="5">
    <source>
        <dbReference type="Proteomes" id="UP001369815"/>
    </source>
</evidence>
<organism evidence="4 5">
    <name type="scientific">Daldinia eschscholtzii</name>
    <dbReference type="NCBI Taxonomy" id="292717"/>
    <lineage>
        <taxon>Eukaryota</taxon>
        <taxon>Fungi</taxon>
        <taxon>Dikarya</taxon>
        <taxon>Ascomycota</taxon>
        <taxon>Pezizomycotina</taxon>
        <taxon>Sordariomycetes</taxon>
        <taxon>Xylariomycetidae</taxon>
        <taxon>Xylariales</taxon>
        <taxon>Hypoxylaceae</taxon>
        <taxon>Daldinia</taxon>
    </lineage>
</organism>
<keyword evidence="2" id="KW-0472">Membrane</keyword>
<accession>A0AAX6MIY2</accession>
<keyword evidence="2" id="KW-0812">Transmembrane</keyword>
<keyword evidence="3" id="KW-0732">Signal</keyword>
<evidence type="ECO:0008006" key="6">
    <source>
        <dbReference type="Google" id="ProtNLM"/>
    </source>
</evidence>
<evidence type="ECO:0000313" key="4">
    <source>
        <dbReference type="EMBL" id="KAK6952141.1"/>
    </source>
</evidence>
<evidence type="ECO:0000256" key="3">
    <source>
        <dbReference type="SAM" id="SignalP"/>
    </source>
</evidence>
<feature type="signal peptide" evidence="3">
    <location>
        <begin position="1"/>
        <end position="19"/>
    </location>
</feature>
<keyword evidence="2" id="KW-1133">Transmembrane helix</keyword>